<sequence>MFVTYCFVLYEVVIIEDIRPFKLLSDSPVVVPMCMRQIAHLGKGLDNLGKMTSETKSETGQFINKKKFKCLTLTLFAVPVILCNCPLPLFSPCMQADMLFPAEVTGDIDLLGRFFIGLELGQHYVKVRSLVEQLPRVQQMSIADRKRKNIILRSIRDNPIKNIVYVPLMLQINLPVNNNPSKLPSSHNLSDNLLRLSSSLLSAVRKAKMAFKYGSVSLALEVEQNCLQMLFTSSEKPARAIATTFSTRQSNGQKSVFIDVMPRKRRYIVWRTRHNYPFHHCGFNFFITNDGVLNIIEVYHRTFPM</sequence>
<dbReference type="EMBL" id="JAPWTJ010000021">
    <property type="protein sequence ID" value="KAJ8984990.1"/>
    <property type="molecule type" value="Genomic_DNA"/>
</dbReference>
<dbReference type="Proteomes" id="UP001162164">
    <property type="component" value="Unassembled WGS sequence"/>
</dbReference>
<organism evidence="1 2">
    <name type="scientific">Molorchus minor</name>
    <dbReference type="NCBI Taxonomy" id="1323400"/>
    <lineage>
        <taxon>Eukaryota</taxon>
        <taxon>Metazoa</taxon>
        <taxon>Ecdysozoa</taxon>
        <taxon>Arthropoda</taxon>
        <taxon>Hexapoda</taxon>
        <taxon>Insecta</taxon>
        <taxon>Pterygota</taxon>
        <taxon>Neoptera</taxon>
        <taxon>Endopterygota</taxon>
        <taxon>Coleoptera</taxon>
        <taxon>Polyphaga</taxon>
        <taxon>Cucujiformia</taxon>
        <taxon>Chrysomeloidea</taxon>
        <taxon>Cerambycidae</taxon>
        <taxon>Lamiinae</taxon>
        <taxon>Monochamini</taxon>
        <taxon>Molorchus</taxon>
    </lineage>
</organism>
<gene>
    <name evidence="1" type="ORF">NQ317_016901</name>
</gene>
<proteinExistence type="predicted"/>
<comment type="caution">
    <text evidence="1">The sequence shown here is derived from an EMBL/GenBank/DDBJ whole genome shotgun (WGS) entry which is preliminary data.</text>
</comment>
<evidence type="ECO:0000313" key="2">
    <source>
        <dbReference type="Proteomes" id="UP001162164"/>
    </source>
</evidence>
<accession>A0ABQ9K3T6</accession>
<reference evidence="1" key="1">
    <citation type="journal article" date="2023" name="Insect Mol. Biol.">
        <title>Genome sequencing provides insights into the evolution of gene families encoding plant cell wall-degrading enzymes in longhorned beetles.</title>
        <authorList>
            <person name="Shin N.R."/>
            <person name="Okamura Y."/>
            <person name="Kirsch R."/>
            <person name="Pauchet Y."/>
        </authorList>
    </citation>
    <scope>NUCLEOTIDE SEQUENCE</scope>
    <source>
        <strain evidence="1">MMC_N1</strain>
    </source>
</reference>
<evidence type="ECO:0000313" key="1">
    <source>
        <dbReference type="EMBL" id="KAJ8984990.1"/>
    </source>
</evidence>
<protein>
    <submittedName>
        <fullName evidence="1">Uncharacterized protein</fullName>
    </submittedName>
</protein>
<keyword evidence="2" id="KW-1185">Reference proteome</keyword>
<name>A0ABQ9K3T6_9CUCU</name>